<evidence type="ECO:0000313" key="4">
    <source>
        <dbReference type="Proteomes" id="UP000663823"/>
    </source>
</evidence>
<sequence length="86" mass="10393">SLAESMVPQISQYDNIKQIFVFCASIVSHLHWTIDYTDRLLMFDHPDELLERLWNEMERHFREQAQQCIQQAEELKEQAKQYKQPP</sequence>
<dbReference type="AlphaFoldDB" id="A0A820IIV7"/>
<evidence type="ECO:0000313" key="1">
    <source>
        <dbReference type="EMBL" id="CAF1481250.1"/>
    </source>
</evidence>
<dbReference type="EMBL" id="CAJOAX010050064">
    <property type="protein sequence ID" value="CAF4310335.1"/>
    <property type="molecule type" value="Genomic_DNA"/>
</dbReference>
<dbReference type="Proteomes" id="UP000663882">
    <property type="component" value="Unassembled WGS sequence"/>
</dbReference>
<reference evidence="3" key="1">
    <citation type="submission" date="2021-02" db="EMBL/GenBank/DDBJ databases">
        <authorList>
            <person name="Nowell W R."/>
        </authorList>
    </citation>
    <scope>NUCLEOTIDE SEQUENCE</scope>
</reference>
<dbReference type="EMBL" id="CAJNOU010014162">
    <property type="protein sequence ID" value="CAF1567854.1"/>
    <property type="molecule type" value="Genomic_DNA"/>
</dbReference>
<comment type="caution">
    <text evidence="3">The sequence shown here is derived from an EMBL/GenBank/DDBJ whole genome shotgun (WGS) entry which is preliminary data.</text>
</comment>
<dbReference type="Proteomes" id="UP000663889">
    <property type="component" value="Unassembled WGS sequence"/>
</dbReference>
<feature type="non-terminal residue" evidence="3">
    <location>
        <position position="1"/>
    </location>
</feature>
<accession>A0A820IIV7</accession>
<dbReference type="OrthoDB" id="9980671at2759"/>
<proteinExistence type="predicted"/>
<dbReference type="Proteomes" id="UP000663823">
    <property type="component" value="Unassembled WGS sequence"/>
</dbReference>
<dbReference type="EMBL" id="CAJNOO010008378">
    <property type="protein sequence ID" value="CAF1481250.1"/>
    <property type="molecule type" value="Genomic_DNA"/>
</dbReference>
<gene>
    <name evidence="3" type="ORF">OTI717_LOCUS42320</name>
    <name evidence="1" type="ORF">RFH988_LOCUS37997</name>
    <name evidence="2" type="ORF">SEV965_LOCUS39445</name>
</gene>
<evidence type="ECO:0000313" key="2">
    <source>
        <dbReference type="EMBL" id="CAF1567854.1"/>
    </source>
</evidence>
<name>A0A820IIV7_9BILA</name>
<organism evidence="3 4">
    <name type="scientific">Rotaria sordida</name>
    <dbReference type="NCBI Taxonomy" id="392033"/>
    <lineage>
        <taxon>Eukaryota</taxon>
        <taxon>Metazoa</taxon>
        <taxon>Spiralia</taxon>
        <taxon>Gnathifera</taxon>
        <taxon>Rotifera</taxon>
        <taxon>Eurotatoria</taxon>
        <taxon>Bdelloidea</taxon>
        <taxon>Philodinida</taxon>
        <taxon>Philodinidae</taxon>
        <taxon>Rotaria</taxon>
    </lineage>
</organism>
<protein>
    <submittedName>
        <fullName evidence="3">Uncharacterized protein</fullName>
    </submittedName>
</protein>
<evidence type="ECO:0000313" key="3">
    <source>
        <dbReference type="EMBL" id="CAF4310335.1"/>
    </source>
</evidence>